<gene>
    <name evidence="3" type="ORF">BBK14_17465</name>
</gene>
<evidence type="ECO:0000313" key="3">
    <source>
        <dbReference type="EMBL" id="OHV28917.1"/>
    </source>
</evidence>
<dbReference type="Gene3D" id="3.40.50.1110">
    <property type="entry name" value="SGNH hydrolase"/>
    <property type="match status" value="1"/>
</dbReference>
<feature type="region of interest" description="Disordered" evidence="1">
    <location>
        <begin position="1"/>
        <end position="21"/>
    </location>
</feature>
<dbReference type="AlphaFoldDB" id="A0A1S1Q5P0"/>
<dbReference type="EMBL" id="MAXA01000202">
    <property type="protein sequence ID" value="OHV28917.1"/>
    <property type="molecule type" value="Genomic_DNA"/>
</dbReference>
<accession>A0A1S1Q5P0</accession>
<dbReference type="Proteomes" id="UP000179769">
    <property type="component" value="Unassembled WGS sequence"/>
</dbReference>
<feature type="domain" description="SGNH hydrolase-type esterase" evidence="2">
    <location>
        <begin position="8"/>
        <end position="181"/>
    </location>
</feature>
<keyword evidence="4" id="KW-1185">Reference proteome</keyword>
<dbReference type="InterPro" id="IPR013830">
    <property type="entry name" value="SGNH_hydro"/>
</dbReference>
<evidence type="ECO:0000313" key="4">
    <source>
        <dbReference type="Proteomes" id="UP000179769"/>
    </source>
</evidence>
<evidence type="ECO:0000259" key="2">
    <source>
        <dbReference type="Pfam" id="PF13472"/>
    </source>
</evidence>
<dbReference type="InterPro" id="IPR036514">
    <property type="entry name" value="SGNH_hydro_sf"/>
</dbReference>
<dbReference type="PANTHER" id="PTHR43784:SF2">
    <property type="entry name" value="GDSL-LIKE LIPASE_ACYLHYDROLASE, PUTATIVE (AFU_ORTHOLOGUE AFUA_2G00820)-RELATED"/>
    <property type="match status" value="1"/>
</dbReference>
<proteinExistence type="predicted"/>
<comment type="caution">
    <text evidence="3">The sequence shown here is derived from an EMBL/GenBank/DDBJ whole genome shotgun (WGS) entry which is preliminary data.</text>
</comment>
<sequence length="218" mass="22935">MSRTRLTVLGDSFAEGRGDPRPGGGYAGWVPRFAELFGIPHGGYRNLGTHQATTRHILEHQVPAALVTKATVIGVIGGVNDLVSDYEPARFRRNLAAVLGRLAGPDTVLFTATYPDIPGNLAVPASFRALLRDRFAQANAYLQEAAAATGAVCLDIAAATEWRGRALWDPDGLHPNPAGHRHFAETMADHLGRHTGMAPVGREPAGVGAGAGGGLLSY</sequence>
<dbReference type="Pfam" id="PF13472">
    <property type="entry name" value="Lipase_GDSL_2"/>
    <property type="match status" value="1"/>
</dbReference>
<dbReference type="CDD" id="cd01832">
    <property type="entry name" value="SGNH_hydrolase_like_1"/>
    <property type="match status" value="1"/>
</dbReference>
<name>A0A1S1Q5P0_9ACTN</name>
<evidence type="ECO:0000256" key="1">
    <source>
        <dbReference type="SAM" id="MobiDB-lite"/>
    </source>
</evidence>
<dbReference type="InterPro" id="IPR053140">
    <property type="entry name" value="GDSL_Rv0518-like"/>
</dbReference>
<protein>
    <submittedName>
        <fullName evidence="3">G-D-S-L family lipolytic protein</fullName>
    </submittedName>
</protein>
<dbReference type="OrthoDB" id="3465773at2"/>
<dbReference type="SUPFAM" id="SSF52266">
    <property type="entry name" value="SGNH hydrolase"/>
    <property type="match status" value="1"/>
</dbReference>
<dbReference type="RefSeq" id="WP_071063216.1">
    <property type="nucleotide sequence ID" value="NZ_JBFLUH010000020.1"/>
</dbReference>
<reference evidence="4" key="1">
    <citation type="submission" date="2016-07" db="EMBL/GenBank/DDBJ databases">
        <title>Frankia sp. NRRL B-16219 Genome sequencing.</title>
        <authorList>
            <person name="Ghodhbane-Gtari F."/>
            <person name="Swanson E."/>
            <person name="Gueddou A."/>
            <person name="Louati M."/>
            <person name="Nouioui I."/>
            <person name="Hezbri K."/>
            <person name="Abebe-Akele F."/>
            <person name="Simpson S."/>
            <person name="Morris K."/>
            <person name="Thomas K."/>
            <person name="Gtari M."/>
            <person name="Tisa L.S."/>
        </authorList>
    </citation>
    <scope>NUCLEOTIDE SEQUENCE [LARGE SCALE GENOMIC DNA]</scope>
    <source>
        <strain evidence="4">NRRL B-16219</strain>
    </source>
</reference>
<organism evidence="3 4">
    <name type="scientific">Parafrankia soli</name>
    <dbReference type="NCBI Taxonomy" id="2599596"/>
    <lineage>
        <taxon>Bacteria</taxon>
        <taxon>Bacillati</taxon>
        <taxon>Actinomycetota</taxon>
        <taxon>Actinomycetes</taxon>
        <taxon>Frankiales</taxon>
        <taxon>Frankiaceae</taxon>
        <taxon>Parafrankia</taxon>
    </lineage>
</organism>
<dbReference type="PANTHER" id="PTHR43784">
    <property type="entry name" value="GDSL-LIKE LIPASE/ACYLHYDROLASE, PUTATIVE (AFU_ORTHOLOGUE AFUA_2G00820)-RELATED"/>
    <property type="match status" value="1"/>
</dbReference>